<evidence type="ECO:0000313" key="2">
    <source>
        <dbReference type="EMBL" id="SES99565.1"/>
    </source>
</evidence>
<proteinExistence type="predicted"/>
<dbReference type="Pfam" id="PF22522">
    <property type="entry name" value="DUF6998"/>
    <property type="match status" value="1"/>
</dbReference>
<dbReference type="OrthoDB" id="7503989at2"/>
<dbReference type="RefSeq" id="WP_083378718.1">
    <property type="nucleotide sequence ID" value="NZ_FOIL01000003.1"/>
</dbReference>
<evidence type="ECO:0000313" key="3">
    <source>
        <dbReference type="Proteomes" id="UP000199820"/>
    </source>
</evidence>
<name>A0A1I0AZ91_9FIRM</name>
<evidence type="ECO:0000259" key="1">
    <source>
        <dbReference type="Pfam" id="PF22522"/>
    </source>
</evidence>
<sequence>MEKNDSIPYSVEKMNGVKEKIQRLIGIVKELEADFPGRHFTLDGHLVGSIGEVMASYYYGISLYRASMPAHDGVVDGKRIQIKITQQDDIVINEEPDYLIALYLTKNGDVYEIYNGRGKEPWKAASKRDSHNNKHMRVNKLMELDAEVPEADRISAKNPIEKMKKEYKNRK</sequence>
<dbReference type="Proteomes" id="UP000199820">
    <property type="component" value="Unassembled WGS sequence"/>
</dbReference>
<protein>
    <recommendedName>
        <fullName evidence="1">DUF6998 domain-containing protein</fullName>
    </recommendedName>
</protein>
<feature type="domain" description="DUF6998" evidence="1">
    <location>
        <begin position="22"/>
        <end position="154"/>
    </location>
</feature>
<dbReference type="InterPro" id="IPR054267">
    <property type="entry name" value="DUF6998"/>
</dbReference>
<reference evidence="2 3" key="1">
    <citation type="submission" date="2016-10" db="EMBL/GenBank/DDBJ databases">
        <authorList>
            <person name="de Groot N.N."/>
        </authorList>
    </citation>
    <scope>NUCLEOTIDE SEQUENCE [LARGE SCALE GENOMIC DNA]</scope>
    <source>
        <strain evidence="2 3">KH1P1</strain>
    </source>
</reference>
<dbReference type="AlphaFoldDB" id="A0A1I0AZ91"/>
<gene>
    <name evidence="2" type="ORF">SAMN04487771_100328</name>
</gene>
<dbReference type="EMBL" id="FOIL01000003">
    <property type="protein sequence ID" value="SES99565.1"/>
    <property type="molecule type" value="Genomic_DNA"/>
</dbReference>
<keyword evidence="3" id="KW-1185">Reference proteome</keyword>
<accession>A0A1I0AZ91</accession>
<organism evidence="2 3">
    <name type="scientific">[Clostridium] aminophilum</name>
    <dbReference type="NCBI Taxonomy" id="1526"/>
    <lineage>
        <taxon>Bacteria</taxon>
        <taxon>Bacillati</taxon>
        <taxon>Bacillota</taxon>
        <taxon>Clostridia</taxon>
        <taxon>Lachnospirales</taxon>
        <taxon>Lachnospiraceae</taxon>
    </lineage>
</organism>